<evidence type="ECO:0008006" key="5">
    <source>
        <dbReference type="Google" id="ProtNLM"/>
    </source>
</evidence>
<feature type="transmembrane region" description="Helical" evidence="2">
    <location>
        <begin position="73"/>
        <end position="94"/>
    </location>
</feature>
<comment type="caution">
    <text evidence="3">The sequence shown here is derived from an EMBL/GenBank/DDBJ whole genome shotgun (WGS) entry which is preliminary data.</text>
</comment>
<feature type="transmembrane region" description="Helical" evidence="2">
    <location>
        <begin position="149"/>
        <end position="170"/>
    </location>
</feature>
<dbReference type="Proteomes" id="UP001595997">
    <property type="component" value="Unassembled WGS sequence"/>
</dbReference>
<gene>
    <name evidence="3" type="ORF">ACFPA8_09645</name>
</gene>
<keyword evidence="2" id="KW-0812">Transmembrane</keyword>
<evidence type="ECO:0000256" key="1">
    <source>
        <dbReference type="SAM" id="MobiDB-lite"/>
    </source>
</evidence>
<dbReference type="EMBL" id="JBHSFH010000005">
    <property type="protein sequence ID" value="MFC4494393.1"/>
    <property type="molecule type" value="Genomic_DNA"/>
</dbReference>
<organism evidence="3 4">
    <name type="scientific">Streptomyces ovatisporus</name>
    <dbReference type="NCBI Taxonomy" id="1128682"/>
    <lineage>
        <taxon>Bacteria</taxon>
        <taxon>Bacillati</taxon>
        <taxon>Actinomycetota</taxon>
        <taxon>Actinomycetes</taxon>
        <taxon>Kitasatosporales</taxon>
        <taxon>Streptomycetaceae</taxon>
        <taxon>Streptomyces</taxon>
    </lineage>
</organism>
<keyword evidence="2" id="KW-1133">Transmembrane helix</keyword>
<dbReference type="RefSeq" id="WP_386445355.1">
    <property type="nucleotide sequence ID" value="NZ_JBHSFH010000005.1"/>
</dbReference>
<sequence>MHLAGRIVELVNLGDYLSDLSRVYDDLVGALKYIGVITGAIFNSVAFTVAGAFKLLVGESELTEEAAAGTRDTAAILMGVITASTTASTALYSTMRQHLPDNASQSREKMRKLHIGRVFCCVTVMAATLLGLLMLSFQEPAEGNSQNSLGNYILAFCTVTLCVMLLYFLYSCLVDARIYLAQREFAEDDAPRSSEEEEASPQVPDGQTVSPSR</sequence>
<keyword evidence="2" id="KW-0472">Membrane</keyword>
<keyword evidence="4" id="KW-1185">Reference proteome</keyword>
<feature type="transmembrane region" description="Helical" evidence="2">
    <location>
        <begin position="115"/>
        <end position="137"/>
    </location>
</feature>
<proteinExistence type="predicted"/>
<accession>A0ABV9A3D3</accession>
<feature type="transmembrane region" description="Helical" evidence="2">
    <location>
        <begin position="30"/>
        <end position="53"/>
    </location>
</feature>
<protein>
    <recommendedName>
        <fullName evidence="5">Integral membrane protein</fullName>
    </recommendedName>
</protein>
<evidence type="ECO:0000313" key="3">
    <source>
        <dbReference type="EMBL" id="MFC4494393.1"/>
    </source>
</evidence>
<evidence type="ECO:0000256" key="2">
    <source>
        <dbReference type="SAM" id="Phobius"/>
    </source>
</evidence>
<reference evidence="4" key="1">
    <citation type="journal article" date="2019" name="Int. J. Syst. Evol. Microbiol.">
        <title>The Global Catalogue of Microorganisms (GCM) 10K type strain sequencing project: providing services to taxonomists for standard genome sequencing and annotation.</title>
        <authorList>
            <consortium name="The Broad Institute Genomics Platform"/>
            <consortium name="The Broad Institute Genome Sequencing Center for Infectious Disease"/>
            <person name="Wu L."/>
            <person name="Ma J."/>
        </authorList>
    </citation>
    <scope>NUCLEOTIDE SEQUENCE [LARGE SCALE GENOMIC DNA]</scope>
    <source>
        <strain evidence="4">CGMCC 4.7357</strain>
    </source>
</reference>
<name>A0ABV9A3D3_9ACTN</name>
<evidence type="ECO:0000313" key="4">
    <source>
        <dbReference type="Proteomes" id="UP001595997"/>
    </source>
</evidence>
<feature type="region of interest" description="Disordered" evidence="1">
    <location>
        <begin position="189"/>
        <end position="213"/>
    </location>
</feature>